<comment type="caution">
    <text evidence="2">The sequence shown here is derived from an EMBL/GenBank/DDBJ whole genome shotgun (WGS) entry which is preliminary data.</text>
</comment>
<accession>A0ABN9WNV5</accession>
<keyword evidence="3" id="KW-1185">Reference proteome</keyword>
<evidence type="ECO:0000313" key="3">
    <source>
        <dbReference type="Proteomes" id="UP001189429"/>
    </source>
</evidence>
<evidence type="ECO:0000256" key="1">
    <source>
        <dbReference type="SAM" id="MobiDB-lite"/>
    </source>
</evidence>
<organism evidence="2 3">
    <name type="scientific">Prorocentrum cordatum</name>
    <dbReference type="NCBI Taxonomy" id="2364126"/>
    <lineage>
        <taxon>Eukaryota</taxon>
        <taxon>Sar</taxon>
        <taxon>Alveolata</taxon>
        <taxon>Dinophyceae</taxon>
        <taxon>Prorocentrales</taxon>
        <taxon>Prorocentraceae</taxon>
        <taxon>Prorocentrum</taxon>
    </lineage>
</organism>
<feature type="compositionally biased region" description="Low complexity" evidence="1">
    <location>
        <begin position="30"/>
        <end position="45"/>
    </location>
</feature>
<protein>
    <submittedName>
        <fullName evidence="2">Uncharacterized protein</fullName>
    </submittedName>
</protein>
<reference evidence="2" key="1">
    <citation type="submission" date="2023-10" db="EMBL/GenBank/DDBJ databases">
        <authorList>
            <person name="Chen Y."/>
            <person name="Shah S."/>
            <person name="Dougan E. K."/>
            <person name="Thang M."/>
            <person name="Chan C."/>
        </authorList>
    </citation>
    <scope>NUCLEOTIDE SEQUENCE [LARGE SCALE GENOMIC DNA]</scope>
</reference>
<gene>
    <name evidence="2" type="ORF">PCOR1329_LOCUS68667</name>
</gene>
<evidence type="ECO:0000313" key="2">
    <source>
        <dbReference type="EMBL" id="CAK0887684.1"/>
    </source>
</evidence>
<sequence>MAASSSRGGDEDDLARLVGVGQRRVRRRASAAAEANQQGDAAAEEAQPREATPLQQIVPADGAAELRMLIAVGGRPHASGRPRWEKGSAALMAHVRSRKELKRAEHDLVVEARRSENLEGALNFVAASYPMVAATVGLPQVRRPMDEQRAATMIRLAMAPTIKGAISARNRQTEAAMVAMQAATEQQAACRDRIVIGRVLGLAGAPSGITVVTGQWGETRQRVRAVHAGALRGELESQRKVGAEIMMQMWAMITHDGRVVLERQPFFSKGLRLASQTADFLAGRVEGLLRGGPINFEDELELQENDLVLDDLMNFVDMEGPNGKLTHWCFVERGSSAHKAGRSVGDRCCDRDGESFDKVAVPILNYLVHRGVAHAPEGRWLYLLRVLKKVFVGCMCGNVLAESLTDLRVNWNVTDTVAEALSKLIVADSDNVGAKNKLHVHRICQHLCTEHAQWQLLVMISGMTTIEVCIYDILYSKLTLSELLGREHGSFPTIQRDLLRMMERYVDGEQLAELTRLGVDCGDDGVRRWTKSYLLQLSASTYDHFEKRFESPPYTLLVLADGSATDEEKHMAINSFFACPDHCLSMFCLRLKGLRPTPEEMITRGAAIMKAFGDAALHSVGFCERSRNVVRQDLRSDGPARNFATSVNRIFCRITWQNIQLSIFKERVAPDRKLTPQELDGFYERCSARWAEMPDQERVEWELLNKADRIGRHIQDTPIEDRRDCAFTPLWGHDLPHDTSISTPIDPSVYVKCHNMYKSNDRQKLARHDDVNYVHTAPRRASLMSKPVDGTLPVCGCFAKKRSFCRYVASPAVVERFDGLLPVLNGFVDTLEKSVADDASCLIMFRGKFKGDVDPMPPHIHACALLCTRRLRPKVQIVCRCHVKEHPSDGVFELPKLPVVLRLPTKQSLQSRHDRTFMMQSSEDLCHELARFHDRSWTLHPLDYVLGPGPLMDHVVSEIPNEFVLSKKIKACRGSALETVMMMGAASPVSAGASRASGSQAFASMRAARTTAGGRVIGAPAPPEPEGGAIDDAAWQDPEVELLHGVRDLGDGFVQDIADAMEEAIGDSAIAQAGDGVDAGAARAEDGEGDACGEAGEAAALELASALPPEAAPVWPSAEAATAIAIVDKGSGYITCEAPPWCDFGMVGVAASPAASSGNFSTPMKDRISDVKDDVDGDAKSMVSDLSCGGSASACKEKDPCLGCKRVFGVSRCYFNPAEPVPWGLPAGRGAWCKDCHTCWRTVYREEYTLPVFGDWMTRHRDSWEKSSLAYLSLKFEKYDKITAGMVKDRVRVLNFVSNLIGVPLTPFVVISLKDAVAKAAARDGRLDPASLVAIFHGSSPQLGAFAPACPGTLEIKRPSGDASETEVMASRSTLACSEGDLEMMNCYFGGHESVSRTTPDALALAPLPTPRGQEPERPPRAKMQTKVDGLVCAVQAVVAKFQTETWEDVKESAFTKHITSLSLARNGAASIGDKDGSELSEHWAAGLTAVKTFVKMHKGFIKTSRKHGKLVTLYDSMYKAVEFFRDIGIGPSLYPTFKILWHATVFFDNLNRQAKTVDAALQATVDYGLKATFAALSTVRKDFSFNEWMLNMLVRAFAETLERARCDDGQLRETVGQILERVSVTIDILHPAFMSFLSDAIDKLRHYQALLTAAVEPEKVSAKSVSDAIDCVESSKSMDHLGDQKLQRAMAIVQDDSKELPSLVQTEEPEGGILTTVLRVDLMKTGSCFSSLGDSVEHAQEAIELWERRRLEEQSPEIGRWMVKLVHHLSLYDLVFSVRMVSFYGSTLGSSSALAVEPNDGAASGVNASAWSVGARSFLETVWDETCFGVNVEHVLRIVGQFSDSMRAAEPSLVDLSKVVQRISENITTRANLVSLIKCIAGFGRTSTPIDAVNEWGAVASGEHESSSVLAKAVALISLSKQVVGTSLESFIYFRDEGDFCIDGIAGVAGESGTKLRVSPALVTKFVSNVLSGDLVTYASGLVVASWDIAVDRFITSVSLHNIEFDKLGKGSLSEPLAHDNFYAKAFFDNMQPAMGKILSQPMGAWPCDDMRGAVLRLAGVCVNEDNQIEIKVPSGADDLVSAVLPLDVFSSLSMLWSDCHKIAACFGRLGDRFLKSADAGGRSDSVAKDGDIKPDVSAAIMALRDAITEDVFMKYLEVVNSEAMELQEVTPPTSHIVFEHRINAAAAKSQLVKFVNRDLLNNKVLSVYTMLDKIGYLHKNWCLSPPITEDQQIKDSVDTIESIWTSARKAVTTIAALGLVYDKKSKQRQDDAQFILGSKKGDLAKSLVNELEAIVSGAR</sequence>
<name>A0ABN9WNV5_9DINO</name>
<feature type="region of interest" description="Disordered" evidence="1">
    <location>
        <begin position="1"/>
        <end position="51"/>
    </location>
</feature>
<dbReference type="EMBL" id="CAUYUJ010018971">
    <property type="protein sequence ID" value="CAK0887684.1"/>
    <property type="molecule type" value="Genomic_DNA"/>
</dbReference>
<dbReference type="Proteomes" id="UP001189429">
    <property type="component" value="Unassembled WGS sequence"/>
</dbReference>
<proteinExistence type="predicted"/>